<dbReference type="STRING" id="697281.Mahau_2914"/>
<feature type="domain" description="DUF6883" evidence="3">
    <location>
        <begin position="702"/>
        <end position="807"/>
    </location>
</feature>
<dbReference type="NCBIfam" id="TIGR01537">
    <property type="entry name" value="portal_HK97"/>
    <property type="match status" value="1"/>
</dbReference>
<feature type="domain" description="Phage head morphogenesis" evidence="2">
    <location>
        <begin position="550"/>
        <end position="683"/>
    </location>
</feature>
<evidence type="ECO:0000256" key="1">
    <source>
        <dbReference type="SAM" id="MobiDB-lite"/>
    </source>
</evidence>
<dbReference type="InterPro" id="IPR006528">
    <property type="entry name" value="Phage_head_morphogenesis_dom"/>
</dbReference>
<dbReference type="InterPro" id="IPR006427">
    <property type="entry name" value="Portal_HK97"/>
</dbReference>
<reference evidence="5" key="1">
    <citation type="submission" date="2010-11" db="EMBL/GenBank/DDBJ databases">
        <title>The complete genome of Mahella australiensis DSM 15567.</title>
        <authorList>
            <consortium name="US DOE Joint Genome Institute (JGI-PGF)"/>
            <person name="Lucas S."/>
            <person name="Copeland A."/>
            <person name="Lapidus A."/>
            <person name="Bruce D."/>
            <person name="Goodwin L."/>
            <person name="Pitluck S."/>
            <person name="Kyrpides N."/>
            <person name="Mavromatis K."/>
            <person name="Pagani I."/>
            <person name="Ivanova N."/>
            <person name="Teshima H."/>
            <person name="Brettin T."/>
            <person name="Detter J.C."/>
            <person name="Han C."/>
            <person name="Tapia R."/>
            <person name="Land M."/>
            <person name="Hauser L."/>
            <person name="Markowitz V."/>
            <person name="Cheng J.-F."/>
            <person name="Hugenholtz P."/>
            <person name="Woyke T."/>
            <person name="Wu D."/>
            <person name="Spring S."/>
            <person name="Pukall R."/>
            <person name="Steenblock K."/>
            <person name="Schneider S."/>
            <person name="Klenk H.-P."/>
            <person name="Eisen J.A."/>
        </authorList>
    </citation>
    <scope>NUCLEOTIDE SEQUENCE [LARGE SCALE GENOMIC DNA]</scope>
    <source>
        <strain evidence="5">DSM 15567 / CIP 107919 / 50-1 BON</strain>
    </source>
</reference>
<dbReference type="eggNOG" id="COG4695">
    <property type="taxonomic scope" value="Bacteria"/>
</dbReference>
<dbReference type="Gene3D" id="3.40.140.120">
    <property type="match status" value="1"/>
</dbReference>
<dbReference type="EMBL" id="CP002360">
    <property type="protein sequence ID" value="AEE98036.1"/>
    <property type="molecule type" value="Genomic_DNA"/>
</dbReference>
<dbReference type="Pfam" id="PF04860">
    <property type="entry name" value="Phage_portal"/>
    <property type="match status" value="1"/>
</dbReference>
<name>F4A0V9_MAHA5</name>
<gene>
    <name evidence="4" type="ordered locus">Mahau_2914</name>
</gene>
<feature type="region of interest" description="Disordered" evidence="1">
    <location>
        <begin position="648"/>
        <end position="672"/>
    </location>
</feature>
<accession>F4A0V9</accession>
<dbReference type="Gene3D" id="3.30.1120.70">
    <property type="match status" value="1"/>
</dbReference>
<dbReference type="OrthoDB" id="9765386at2"/>
<proteinExistence type="predicted"/>
<organism evidence="4 5">
    <name type="scientific">Mahella australiensis (strain DSM 15567 / CIP 107919 / 50-1 BON)</name>
    <dbReference type="NCBI Taxonomy" id="697281"/>
    <lineage>
        <taxon>Bacteria</taxon>
        <taxon>Bacillati</taxon>
        <taxon>Bacillota</taxon>
        <taxon>Clostridia</taxon>
        <taxon>Thermoanaerobacterales</taxon>
        <taxon>Thermoanaerobacterales Family IV. Incertae Sedis</taxon>
        <taxon>Mahella</taxon>
    </lineage>
</organism>
<dbReference type="HOGENOM" id="CLU_346755_0_0_9"/>
<evidence type="ECO:0000259" key="2">
    <source>
        <dbReference type="Pfam" id="PF04233"/>
    </source>
</evidence>
<dbReference type="Pfam" id="PF21814">
    <property type="entry name" value="DUF6883"/>
    <property type="match status" value="1"/>
</dbReference>
<dbReference type="InterPro" id="IPR006944">
    <property type="entry name" value="Phage/GTA_portal"/>
</dbReference>
<reference evidence="4 5" key="2">
    <citation type="journal article" date="2011" name="Stand. Genomic Sci.">
        <title>Complete genome sequence of Mahella australiensis type strain (50-1 BON).</title>
        <authorList>
            <person name="Sikorski J."/>
            <person name="Teshima H."/>
            <person name="Nolan M."/>
            <person name="Lucas S."/>
            <person name="Hammon N."/>
            <person name="Deshpande S."/>
            <person name="Cheng J.F."/>
            <person name="Pitluck S."/>
            <person name="Liolios K."/>
            <person name="Pagani I."/>
            <person name="Ivanova N."/>
            <person name="Huntemann M."/>
            <person name="Mavromatis K."/>
            <person name="Ovchinikova G."/>
            <person name="Pati A."/>
            <person name="Tapia R."/>
            <person name="Han C."/>
            <person name="Goodwin L."/>
            <person name="Chen A."/>
            <person name="Palaniappan K."/>
            <person name="Land M."/>
            <person name="Hauser L."/>
            <person name="Ngatchou-Djao O.D."/>
            <person name="Rohde M."/>
            <person name="Pukall R."/>
            <person name="Spring S."/>
            <person name="Abt B."/>
            <person name="Goker M."/>
            <person name="Detter J.C."/>
            <person name="Woyke T."/>
            <person name="Bristow J."/>
            <person name="Markowitz V."/>
            <person name="Hugenholtz P."/>
            <person name="Eisen J.A."/>
            <person name="Kyrpides N.C."/>
            <person name="Klenk H.P."/>
            <person name="Lapidus A."/>
        </authorList>
    </citation>
    <scope>NUCLEOTIDE SEQUENCE [LARGE SCALE GENOMIC DNA]</scope>
    <source>
        <strain evidence="5">DSM 15567 / CIP 107919 / 50-1 BON</strain>
    </source>
</reference>
<dbReference type="InterPro" id="IPR049250">
    <property type="entry name" value="DUF6883"/>
</dbReference>
<evidence type="ECO:0000259" key="3">
    <source>
        <dbReference type="Pfam" id="PF21814"/>
    </source>
</evidence>
<sequence>MIKTRIGPINITFNKRSISTNTFSDWLMNGNRAASGVTVNENTALTSTAVFSAVDILSRTLASLPLPVYRRLQGGGKEKAIDHPLYPVLHDLANPEMTSFEFRQALMGHLCLWGNAYAEIERNNAGQVIALWPLRPDRMTVKRDNQGLLYIYQLPSGGQAGLRAPNIMHIRGLSSDGIIGYSPIKMAKEAIGLALATEEFGARFFGNGSNPGGVLQHPGKLSEGAAERLKKSWEDMHQGLSQSHRVAILEEGMTWQQVGIPPEDAQFLETRKFQVSEIARIFHVPPHMLGDLERATFSNIEEQSIEFVVHTMRPWLVCWEQTMKRDLFTPAEGQIYFAEFLVDGLLRGDIQSRYQAYAIGRQNGWLSADDIRELENMNPLPDSQGKVYLIPLNMVPADTVTQQSQQTQSQEQVEGRSVTWQSENEINPLYAVRAANIRKSISNSYKRIFADAALRCIKREEADIMRQARKAFGSRNDALFDSWLSDFYDGHKQFITDVMTPVFVSYGEATQAAAAEEVGGKVGVSSDLRKFIDDYTAVYVLRHVGKSIAGIRKALEDAISAGQDRTEALQNVFDDWRANRPQLIAQEEAVRAGNAFTLETYKENGVTKVRWVNTGDTCPYCRKLNGKVVGINKPYIAKGEVFEAEDEEVNGNLTGEQRTKKKRPPLTLGHDVKHPPAHEGCDCYITAERENIANNTANSIINKEKVYNVEQKLKSYSLNMSHPSGKNKAIAFERALGYNISNYQTLIEQIYQGIDQYPAVYKGTDQYGDKYEIVMDITGNNGKTAKVKTAWRIENDGKIRMVSAYVDKTKNQTV</sequence>
<evidence type="ECO:0000313" key="5">
    <source>
        <dbReference type="Proteomes" id="UP000008457"/>
    </source>
</evidence>
<dbReference type="AlphaFoldDB" id="F4A0V9"/>
<protein>
    <submittedName>
        <fullName evidence="4">Phage portal protein, HK97 family</fullName>
    </submittedName>
</protein>
<dbReference type="Gene3D" id="1.20.1270.210">
    <property type="match status" value="1"/>
</dbReference>
<dbReference type="Pfam" id="PF04233">
    <property type="entry name" value="Phage_Mu_F"/>
    <property type="match status" value="1"/>
</dbReference>
<evidence type="ECO:0000313" key="4">
    <source>
        <dbReference type="EMBL" id="AEE98036.1"/>
    </source>
</evidence>
<dbReference type="Proteomes" id="UP000008457">
    <property type="component" value="Chromosome"/>
</dbReference>
<dbReference type="KEGG" id="mas:Mahau_2914"/>
<keyword evidence="5" id="KW-1185">Reference proteome</keyword>